<gene>
    <name evidence="1" type="ORF">FOXG_19784</name>
</gene>
<dbReference type="VEuPathDB" id="FungiDB:FOXG_19784"/>
<evidence type="ECO:0000313" key="2">
    <source>
        <dbReference type="Proteomes" id="UP000009097"/>
    </source>
</evidence>
<dbReference type="EMBL" id="DS231705">
    <property type="protein sequence ID" value="KNB06893.1"/>
    <property type="molecule type" value="Genomic_DNA"/>
</dbReference>
<reference evidence="1" key="2">
    <citation type="journal article" date="2010" name="Nature">
        <title>Comparative genomics reveals mobile pathogenicity chromosomes in Fusarium.</title>
        <authorList>
            <person name="Ma L.J."/>
            <person name="van der Does H.C."/>
            <person name="Borkovich K.A."/>
            <person name="Coleman J.J."/>
            <person name="Daboussi M.J."/>
            <person name="Di Pietro A."/>
            <person name="Dufresne M."/>
            <person name="Freitag M."/>
            <person name="Grabherr M."/>
            <person name="Henrissat B."/>
            <person name="Houterman P.M."/>
            <person name="Kang S."/>
            <person name="Shim W.B."/>
            <person name="Woloshuk C."/>
            <person name="Xie X."/>
            <person name="Xu J.R."/>
            <person name="Antoniw J."/>
            <person name="Baker S.E."/>
            <person name="Bluhm B.H."/>
            <person name="Breakspear A."/>
            <person name="Brown D.W."/>
            <person name="Butchko R.A."/>
            <person name="Chapman S."/>
            <person name="Coulson R."/>
            <person name="Coutinho P.M."/>
            <person name="Danchin E.G."/>
            <person name="Diener A."/>
            <person name="Gale L.R."/>
            <person name="Gardiner D.M."/>
            <person name="Goff S."/>
            <person name="Hammond-Kosack K.E."/>
            <person name="Hilburn K."/>
            <person name="Hua-Van A."/>
            <person name="Jonkers W."/>
            <person name="Kazan K."/>
            <person name="Kodira C.D."/>
            <person name="Koehrsen M."/>
            <person name="Kumar L."/>
            <person name="Lee Y.H."/>
            <person name="Li L."/>
            <person name="Manners J.M."/>
            <person name="Miranda-Saavedra D."/>
            <person name="Mukherjee M."/>
            <person name="Park G."/>
            <person name="Park J."/>
            <person name="Park S.Y."/>
            <person name="Proctor R.H."/>
            <person name="Regev A."/>
            <person name="Ruiz-Roldan M.C."/>
            <person name="Sain D."/>
            <person name="Sakthikumar S."/>
            <person name="Sykes S."/>
            <person name="Schwartz D.C."/>
            <person name="Turgeon B.G."/>
            <person name="Wapinski I."/>
            <person name="Yoder O."/>
            <person name="Young S."/>
            <person name="Zeng Q."/>
            <person name="Zhou S."/>
            <person name="Galagan J."/>
            <person name="Cuomo C.A."/>
            <person name="Kistler H.C."/>
            <person name="Rep M."/>
        </authorList>
    </citation>
    <scope>NUCLEOTIDE SEQUENCE [LARGE SCALE GENOMIC DNA]</scope>
    <source>
        <strain evidence="1">4287</strain>
    </source>
</reference>
<dbReference type="GeneID" id="28960490"/>
<proteinExistence type="predicted"/>
<dbReference type="EMBL" id="DS231705">
    <property type="protein sequence ID" value="KNB06894.1"/>
    <property type="molecule type" value="Genomic_DNA"/>
</dbReference>
<evidence type="ECO:0000313" key="1">
    <source>
        <dbReference type="EMBL" id="KNB06893.1"/>
    </source>
</evidence>
<dbReference type="Proteomes" id="UP000009097">
    <property type="component" value="Unassembled WGS sequence"/>
</dbReference>
<dbReference type="RefSeq" id="XP_018244938.1">
    <property type="nucleotide sequence ID" value="XM_018400052.1"/>
</dbReference>
<organism evidence="1 2">
    <name type="scientific">Fusarium oxysporum f. sp. lycopersici (strain 4287 / CBS 123668 / FGSC 9935 / NRRL 34936)</name>
    <name type="common">Fusarium vascular wilt of tomato</name>
    <dbReference type="NCBI Taxonomy" id="426428"/>
    <lineage>
        <taxon>Eukaryota</taxon>
        <taxon>Fungi</taxon>
        <taxon>Dikarya</taxon>
        <taxon>Ascomycota</taxon>
        <taxon>Pezizomycotina</taxon>
        <taxon>Sordariomycetes</taxon>
        <taxon>Hypocreomycetidae</taxon>
        <taxon>Hypocreales</taxon>
        <taxon>Nectriaceae</taxon>
        <taxon>Fusarium</taxon>
        <taxon>Fusarium oxysporum species complex</taxon>
    </lineage>
</organism>
<name>A0A0J9V6U3_FUSO4</name>
<protein>
    <submittedName>
        <fullName evidence="1">Uncharacterized protein</fullName>
    </submittedName>
</protein>
<dbReference type="OrthoDB" id="10276772at2759"/>
<reference evidence="1" key="1">
    <citation type="submission" date="2007-04" db="EMBL/GenBank/DDBJ databases">
        <authorList>
            <consortium name="The Broad Institute Genome Sequencing Platform"/>
            <person name="Birren B."/>
            <person name="Lander E."/>
            <person name="Galagan J."/>
            <person name="Nusbaum C."/>
            <person name="Devon K."/>
            <person name="Ma L.-J."/>
            <person name="Jaffe D."/>
            <person name="Butler J."/>
            <person name="Alvarez P."/>
            <person name="Gnerre S."/>
            <person name="Grabherr M."/>
            <person name="Kleber M."/>
            <person name="Mauceli E."/>
            <person name="Brockman W."/>
            <person name="MacCallum I.A."/>
            <person name="Young S."/>
            <person name="LaButti K."/>
            <person name="DeCaprio D."/>
            <person name="Crawford M."/>
            <person name="Koehrsen M."/>
            <person name="Engels R."/>
            <person name="Montgomery P."/>
            <person name="Pearson M."/>
            <person name="Howarth C."/>
            <person name="Larson L."/>
            <person name="White J."/>
            <person name="O'Leary S."/>
            <person name="Kodira C."/>
            <person name="Zeng Q."/>
            <person name="Yandava C."/>
            <person name="Alvarado L."/>
            <person name="Kistler C."/>
            <person name="Shim W.-B."/>
            <person name="Kang S."/>
            <person name="Woloshuk C."/>
        </authorList>
    </citation>
    <scope>NUCLEOTIDE SEQUENCE</scope>
    <source>
        <strain evidence="1">4287</strain>
    </source>
</reference>
<dbReference type="KEGG" id="fox:FOXG_19784"/>
<dbReference type="RefSeq" id="XP_018244939.1">
    <property type="nucleotide sequence ID" value="XM_018400053.1"/>
</dbReference>
<dbReference type="AlphaFoldDB" id="A0A0J9V6U3"/>
<accession>A0A0J9V6U3</accession>
<sequence length="93" mass="10985">MQINVPHPLLTFQVPRPIGEPLDLGNEWGDKLTSSDALDLKSEWCSTSLSFAKICCDDDVRCFVWWNSHYTQYVHYHDNSYIVGLRLKMRRYY</sequence>